<keyword evidence="5 10" id="KW-0067">ATP-binding</keyword>
<dbReference type="PANTHER" id="PTHR42711">
    <property type="entry name" value="ABC TRANSPORTER ATP-BINDING PROTEIN"/>
    <property type="match status" value="1"/>
</dbReference>
<dbReference type="AlphaFoldDB" id="A0A7J2U6T2"/>
<evidence type="ECO:0000256" key="8">
    <source>
        <dbReference type="ARBA" id="ARBA00049985"/>
    </source>
</evidence>
<dbReference type="InterPro" id="IPR017871">
    <property type="entry name" value="ABC_transporter-like_CS"/>
</dbReference>
<dbReference type="InterPro" id="IPR003593">
    <property type="entry name" value="AAA+_ATPase"/>
</dbReference>
<evidence type="ECO:0000256" key="4">
    <source>
        <dbReference type="ARBA" id="ARBA00022741"/>
    </source>
</evidence>
<dbReference type="InterPro" id="IPR003439">
    <property type="entry name" value="ABC_transporter-like_ATP-bd"/>
</dbReference>
<dbReference type="NCBIfam" id="TIGR01188">
    <property type="entry name" value="drrA"/>
    <property type="match status" value="1"/>
</dbReference>
<dbReference type="GO" id="GO:0005524">
    <property type="term" value="F:ATP binding"/>
    <property type="evidence" value="ECO:0007669"/>
    <property type="project" value="UniProtKB-KW"/>
</dbReference>
<reference evidence="10" key="1">
    <citation type="journal article" date="2020" name="mSystems">
        <title>Genome- and Community-Level Interaction Insights into Carbon Utilization and Element Cycling Functions of Hydrothermarchaeota in Hydrothermal Sediment.</title>
        <authorList>
            <person name="Zhou Z."/>
            <person name="Liu Y."/>
            <person name="Xu W."/>
            <person name="Pan J."/>
            <person name="Luo Z.H."/>
            <person name="Li M."/>
        </authorList>
    </citation>
    <scope>NUCLEOTIDE SEQUENCE [LARGE SCALE GENOMIC DNA]</scope>
    <source>
        <strain evidence="10">SpSt-125</strain>
    </source>
</reference>
<feature type="domain" description="ABC transporter" evidence="9">
    <location>
        <begin position="4"/>
        <end position="234"/>
    </location>
</feature>
<dbReference type="GO" id="GO:0005886">
    <property type="term" value="C:plasma membrane"/>
    <property type="evidence" value="ECO:0007669"/>
    <property type="project" value="UniProtKB-SubCell"/>
</dbReference>
<evidence type="ECO:0000313" key="10">
    <source>
        <dbReference type="EMBL" id="HEM68065.1"/>
    </source>
</evidence>
<keyword evidence="4" id="KW-0547">Nucleotide-binding</keyword>
<protein>
    <submittedName>
        <fullName evidence="10">ATP-binding cassette domain-containing protein</fullName>
    </submittedName>
</protein>
<dbReference type="SUPFAM" id="SSF52540">
    <property type="entry name" value="P-loop containing nucleoside triphosphate hydrolases"/>
    <property type="match status" value="1"/>
</dbReference>
<dbReference type="PROSITE" id="PS00211">
    <property type="entry name" value="ABC_TRANSPORTER_1"/>
    <property type="match status" value="1"/>
</dbReference>
<dbReference type="PANTHER" id="PTHR42711:SF5">
    <property type="entry name" value="ABC TRANSPORTER ATP-BINDING PROTEIN NATA"/>
    <property type="match status" value="1"/>
</dbReference>
<keyword evidence="6" id="KW-1278">Translocase</keyword>
<proteinExistence type="inferred from homology"/>
<evidence type="ECO:0000256" key="6">
    <source>
        <dbReference type="ARBA" id="ARBA00022967"/>
    </source>
</evidence>
<keyword evidence="2" id="KW-0813">Transport</keyword>
<sequence>MYAIETFDLHKSFGNVKAVNGISLRVRKGEIYGLLGPNGAGKTTTIRMLTGLLKPDRGYAIIMGHDVVKEPIKVKKLIGVVPEEANPYPDLSAWDNLILVGRLYGIPNYEIRERASNLLKLLDLYNMKDRKAKNLSKGQRQKLLIAMALIGNPKVLFLDEPTSGLDVLSARKIRELILEMKDEGITVFLTTHNIEEAGELCDRVAIIRNGRIVAEGAPSELKIKAGAYTYVTIIFNKPLENCKLDFIEPYEYKVQSSKLLVICSRPAEVVVKIVEYAKKNGLDILDIKISPPSFEEVFVRLATGEA</sequence>
<evidence type="ECO:0000256" key="7">
    <source>
        <dbReference type="ARBA" id="ARBA00023136"/>
    </source>
</evidence>
<dbReference type="GO" id="GO:0016887">
    <property type="term" value="F:ATP hydrolysis activity"/>
    <property type="evidence" value="ECO:0007669"/>
    <property type="project" value="InterPro"/>
</dbReference>
<dbReference type="GO" id="GO:0043215">
    <property type="term" value="P:daunorubicin transport"/>
    <property type="evidence" value="ECO:0007669"/>
    <property type="project" value="InterPro"/>
</dbReference>
<accession>A0A7J2U6T2</accession>
<dbReference type="SMART" id="SM00382">
    <property type="entry name" value="AAA"/>
    <property type="match status" value="1"/>
</dbReference>
<dbReference type="Pfam" id="PF00005">
    <property type="entry name" value="ABC_tran"/>
    <property type="match status" value="1"/>
</dbReference>
<dbReference type="EMBL" id="DSEU01000077">
    <property type="protein sequence ID" value="HEM68065.1"/>
    <property type="molecule type" value="Genomic_DNA"/>
</dbReference>
<dbReference type="PROSITE" id="PS50893">
    <property type="entry name" value="ABC_TRANSPORTER_2"/>
    <property type="match status" value="1"/>
</dbReference>
<evidence type="ECO:0000259" key="9">
    <source>
        <dbReference type="PROSITE" id="PS50893"/>
    </source>
</evidence>
<comment type="caution">
    <text evidence="10">The sequence shown here is derived from an EMBL/GenBank/DDBJ whole genome shotgun (WGS) entry which is preliminary data.</text>
</comment>
<dbReference type="Gene3D" id="3.40.50.300">
    <property type="entry name" value="P-loop containing nucleotide triphosphate hydrolases"/>
    <property type="match status" value="1"/>
</dbReference>
<dbReference type="InterPro" id="IPR005894">
    <property type="entry name" value="DrrA"/>
</dbReference>
<evidence type="ECO:0000256" key="3">
    <source>
        <dbReference type="ARBA" id="ARBA00022475"/>
    </source>
</evidence>
<evidence type="ECO:0000256" key="2">
    <source>
        <dbReference type="ARBA" id="ARBA00022448"/>
    </source>
</evidence>
<comment type="subcellular location">
    <subcellularLocation>
        <location evidence="1">Cell membrane</location>
        <topology evidence="1">Peripheral membrane protein</topology>
        <orientation evidence="1">Cytoplasmic side</orientation>
    </subcellularLocation>
</comment>
<comment type="similarity">
    <text evidence="8">Belongs to the ABC transporter superfamily. Drug exporter-1 (DrugE1) (TC 3.A.1.105) family.</text>
</comment>
<dbReference type="InterPro" id="IPR027417">
    <property type="entry name" value="P-loop_NTPase"/>
</dbReference>
<dbReference type="InterPro" id="IPR050763">
    <property type="entry name" value="ABC_transporter_ATP-binding"/>
</dbReference>
<dbReference type="FunFam" id="3.40.50.300:FF:000589">
    <property type="entry name" value="ABC transporter, ATP-binding subunit"/>
    <property type="match status" value="1"/>
</dbReference>
<evidence type="ECO:0000256" key="1">
    <source>
        <dbReference type="ARBA" id="ARBA00004413"/>
    </source>
</evidence>
<evidence type="ECO:0000256" key="5">
    <source>
        <dbReference type="ARBA" id="ARBA00022840"/>
    </source>
</evidence>
<name>A0A7J2U6T2_9CREN</name>
<keyword evidence="3" id="KW-1003">Cell membrane</keyword>
<dbReference type="GO" id="GO:1900753">
    <property type="term" value="P:doxorubicin transport"/>
    <property type="evidence" value="ECO:0007669"/>
    <property type="project" value="InterPro"/>
</dbReference>
<organism evidence="10">
    <name type="scientific">Ignisphaera aggregans</name>
    <dbReference type="NCBI Taxonomy" id="334771"/>
    <lineage>
        <taxon>Archaea</taxon>
        <taxon>Thermoproteota</taxon>
        <taxon>Thermoprotei</taxon>
        <taxon>Desulfurococcales</taxon>
        <taxon>Desulfurococcaceae</taxon>
        <taxon>Ignisphaera</taxon>
    </lineage>
</organism>
<keyword evidence="7" id="KW-0472">Membrane</keyword>
<gene>
    <name evidence="10" type="ORF">ENO26_11005</name>
</gene>